<comment type="caution">
    <text evidence="11">The sequence shown here is derived from an EMBL/GenBank/DDBJ whole genome shotgun (WGS) entry which is preliminary data.</text>
</comment>
<dbReference type="HAMAP" id="MF_00137">
    <property type="entry name" value="SAICAR_synth"/>
    <property type="match status" value="1"/>
</dbReference>
<accession>A0A409Y3K3</accession>
<dbReference type="InterPro" id="IPR028923">
    <property type="entry name" value="SAICAR_synt/ADE2_N"/>
</dbReference>
<dbReference type="NCBIfam" id="NF010568">
    <property type="entry name" value="PRK13961.1"/>
    <property type="match status" value="1"/>
</dbReference>
<proteinExistence type="inferred from homology"/>
<dbReference type="EMBL" id="NHYE01001226">
    <property type="protein sequence ID" value="PPQ97563.1"/>
    <property type="molecule type" value="Genomic_DNA"/>
</dbReference>
<dbReference type="SUPFAM" id="SSF56104">
    <property type="entry name" value="SAICAR synthase-like"/>
    <property type="match status" value="1"/>
</dbReference>
<dbReference type="GO" id="GO:0005524">
    <property type="term" value="F:ATP binding"/>
    <property type="evidence" value="ECO:0007669"/>
    <property type="project" value="UniProtKB-KW"/>
</dbReference>
<dbReference type="EC" id="6.3.2.6" evidence="3"/>
<dbReference type="GO" id="GO:0006189">
    <property type="term" value="P:'de novo' IMP biosynthetic process"/>
    <property type="evidence" value="ECO:0007669"/>
    <property type="project" value="UniProtKB-UniPathway"/>
</dbReference>
<dbReference type="NCBIfam" id="TIGR00081">
    <property type="entry name" value="purC"/>
    <property type="match status" value="1"/>
</dbReference>
<keyword evidence="5" id="KW-0436">Ligase</keyword>
<dbReference type="PANTHER" id="PTHR43700">
    <property type="entry name" value="PHOSPHORIBOSYLAMINOIMIDAZOLE-SUCCINOCARBOXAMIDE SYNTHASE"/>
    <property type="match status" value="1"/>
</dbReference>
<evidence type="ECO:0000313" key="12">
    <source>
        <dbReference type="Proteomes" id="UP000284706"/>
    </source>
</evidence>
<feature type="domain" description="SAICAR synthetase/ADE2 N-terminal" evidence="10">
    <location>
        <begin position="457"/>
        <end position="710"/>
    </location>
</feature>
<dbReference type="GO" id="GO:0004639">
    <property type="term" value="F:phosphoribosylaminoimidazolesuccinocarboxamide synthase activity"/>
    <property type="evidence" value="ECO:0007669"/>
    <property type="project" value="UniProtKB-EC"/>
</dbReference>
<keyword evidence="8" id="KW-0067">ATP-binding</keyword>
<evidence type="ECO:0000256" key="8">
    <source>
        <dbReference type="ARBA" id="ARBA00022840"/>
    </source>
</evidence>
<dbReference type="UniPathway" id="UPA00074">
    <property type="reaction ID" value="UER00131"/>
</dbReference>
<comment type="pathway">
    <text evidence="1">Purine metabolism; IMP biosynthesis via de novo pathway; 5-amino-1-(5-phospho-D-ribosyl)imidazole-4-carboxamide from 5-amino-1-(5-phospho-D-ribosyl)imidazole-4-carboxylate: step 1/2.</text>
</comment>
<dbReference type="GO" id="GO:0005737">
    <property type="term" value="C:cytoplasm"/>
    <property type="evidence" value="ECO:0007669"/>
    <property type="project" value="TreeGrafter"/>
</dbReference>
<organism evidence="11 12">
    <name type="scientific">Gymnopilus dilepis</name>
    <dbReference type="NCBI Taxonomy" id="231916"/>
    <lineage>
        <taxon>Eukaryota</taxon>
        <taxon>Fungi</taxon>
        <taxon>Dikarya</taxon>
        <taxon>Basidiomycota</taxon>
        <taxon>Agaricomycotina</taxon>
        <taxon>Agaricomycetes</taxon>
        <taxon>Agaricomycetidae</taxon>
        <taxon>Agaricales</taxon>
        <taxon>Agaricineae</taxon>
        <taxon>Hymenogastraceae</taxon>
        <taxon>Gymnopilus</taxon>
    </lineage>
</organism>
<keyword evidence="7" id="KW-0658">Purine biosynthesis</keyword>
<comment type="similarity">
    <text evidence="2">Belongs to the SAICAR synthetase family.</text>
</comment>
<keyword evidence="6" id="KW-0547">Nucleotide-binding</keyword>
<dbReference type="PROSITE" id="PS01058">
    <property type="entry name" value="SAICAR_SYNTHETASE_2"/>
    <property type="match status" value="1"/>
</dbReference>
<dbReference type="Gene3D" id="3.30.200.20">
    <property type="entry name" value="Phosphorylase Kinase, domain 1"/>
    <property type="match status" value="1"/>
</dbReference>
<dbReference type="CDD" id="cd01414">
    <property type="entry name" value="SAICAR_synt_Sc"/>
    <property type="match status" value="1"/>
</dbReference>
<name>A0A409Y3K3_9AGAR</name>
<dbReference type="PANTHER" id="PTHR43700:SF1">
    <property type="entry name" value="PHOSPHORIBOSYLAMINOIMIDAZOLE-SUCCINOCARBOXAMIDE SYNTHASE"/>
    <property type="match status" value="1"/>
</dbReference>
<evidence type="ECO:0000256" key="2">
    <source>
        <dbReference type="ARBA" id="ARBA00010190"/>
    </source>
</evidence>
<evidence type="ECO:0000256" key="9">
    <source>
        <dbReference type="ARBA" id="ARBA00030409"/>
    </source>
</evidence>
<dbReference type="Pfam" id="PF01259">
    <property type="entry name" value="SAICAR_synt"/>
    <property type="match status" value="1"/>
</dbReference>
<dbReference type="PROSITE" id="PS01057">
    <property type="entry name" value="SAICAR_SYNTHETASE_1"/>
    <property type="match status" value="1"/>
</dbReference>
<evidence type="ECO:0000256" key="7">
    <source>
        <dbReference type="ARBA" id="ARBA00022755"/>
    </source>
</evidence>
<evidence type="ECO:0000313" key="11">
    <source>
        <dbReference type="EMBL" id="PPQ97563.1"/>
    </source>
</evidence>
<evidence type="ECO:0000256" key="6">
    <source>
        <dbReference type="ARBA" id="ARBA00022741"/>
    </source>
</evidence>
<evidence type="ECO:0000256" key="3">
    <source>
        <dbReference type="ARBA" id="ARBA00012217"/>
    </source>
</evidence>
<gene>
    <name evidence="11" type="ORF">CVT26_002348</name>
</gene>
<dbReference type="Gene3D" id="3.30.470.20">
    <property type="entry name" value="ATP-grasp fold, B domain"/>
    <property type="match status" value="1"/>
</dbReference>
<reference evidence="11 12" key="1">
    <citation type="journal article" date="2018" name="Evol. Lett.">
        <title>Horizontal gene cluster transfer increased hallucinogenic mushroom diversity.</title>
        <authorList>
            <person name="Reynolds H.T."/>
            <person name="Vijayakumar V."/>
            <person name="Gluck-Thaler E."/>
            <person name="Korotkin H.B."/>
            <person name="Matheny P.B."/>
            <person name="Slot J.C."/>
        </authorList>
    </citation>
    <scope>NUCLEOTIDE SEQUENCE [LARGE SCALE GENOMIC DNA]</scope>
    <source>
        <strain evidence="11 12">SRW20</strain>
    </source>
</reference>
<evidence type="ECO:0000259" key="10">
    <source>
        <dbReference type="Pfam" id="PF01259"/>
    </source>
</evidence>
<dbReference type="InterPro" id="IPR018236">
    <property type="entry name" value="SAICAR_synthetase_CS"/>
</dbReference>
<dbReference type="InParanoid" id="A0A409Y3K3"/>
<dbReference type="OrthoDB" id="9991235at2759"/>
<dbReference type="Proteomes" id="UP000284706">
    <property type="component" value="Unassembled WGS sequence"/>
</dbReference>
<evidence type="ECO:0000256" key="4">
    <source>
        <dbReference type="ARBA" id="ARBA00016460"/>
    </source>
</evidence>
<dbReference type="AlphaFoldDB" id="A0A409Y3K3"/>
<dbReference type="FunFam" id="3.30.470.20:FF:000015">
    <property type="entry name" value="Phosphoribosylaminoimidazole-succinocarboxamide synthase"/>
    <property type="match status" value="1"/>
</dbReference>
<evidence type="ECO:0000256" key="5">
    <source>
        <dbReference type="ARBA" id="ARBA00022598"/>
    </source>
</evidence>
<protein>
    <recommendedName>
        <fullName evidence="4">Phosphoribosylaminoimidazole-succinocarboxamide synthase</fullName>
        <ecNumber evidence="3">6.3.2.6</ecNumber>
    </recommendedName>
    <alternativeName>
        <fullName evidence="9">SAICAR synthetase</fullName>
    </alternativeName>
</protein>
<dbReference type="STRING" id="231916.A0A409Y3K3"/>
<sequence>MPSLSLNHLPTELHALILDFLLSCSNPRRKARPIVGFTHRSEVRSSTSSSFPYNAALTCKLWRDLLSQRPECWTQVAFDVSQNPNPLMDVFLWTDQGAVDPITIEVLVFNSAETPEEVDKATERRNVAAITAILLPHVNRCLRIVFDIMFSSSLPPPDLFYRLNALILVELNLDCQVDDIDTHEYPDPSQREKIQDGYRWPSLVELSLTGFWFLHLALHLNNPSQLFAGSNPLSIDLRLSAFTFLEEGQYTLRNLLEYLGGMDELQTIHFDRLMLSHAPFDSDVLPSYPHVFQSEHLILGFSSVSKDLLVQLNQLLPDTTPQAKISSLSFRKCEIPSIDRLPNSSHLVFTDVIDDQLGTGLRNAIASRSGRTIQVIRCHGFSDAFLEWFGEPAEPTREGSLLDLLRLRTFPAYGLMMIRVIDCQNFSSTSLRSFIERRHNGLYEMAQNSDLPDLKLLSKGKVRDIYSTSSPDHLLFVASDRISAYDVILRNGIPDKGKMLTQLSLFWFKKLGDIIPNHFVTADIDSMPVEVRKYKDQLEGRTMLVRKAEVVPLEAIVRGYLAGSAWSEYKKSGTVHGIPMPEGLVESQKLPQAIFTPSTKAEQGAHDENISPEQAAKIVGQELFDQISTAALKLYTTAADYAASRGLILADTKFEFGLIPSPEDPTKKQLILVDELLTPDSSRYWPLEGYKPGGPQPSFDKQYLRDWLVRSGFRKGLESGPEGKEGQGWVIDEEIVKGTADRYREAVKLLTS</sequence>
<evidence type="ECO:0000256" key="1">
    <source>
        <dbReference type="ARBA" id="ARBA00004672"/>
    </source>
</evidence>
<dbReference type="InterPro" id="IPR001636">
    <property type="entry name" value="SAICAR_synth"/>
</dbReference>
<keyword evidence="12" id="KW-1185">Reference proteome</keyword>